<evidence type="ECO:0000256" key="1">
    <source>
        <dbReference type="ARBA" id="ARBA00006992"/>
    </source>
</evidence>
<evidence type="ECO:0000256" key="7">
    <source>
        <dbReference type="PROSITE-ProRule" id="PRU00146"/>
    </source>
</evidence>
<feature type="region of interest" description="Disordered" evidence="8">
    <location>
        <begin position="45"/>
        <end position="107"/>
    </location>
</feature>
<dbReference type="Pfam" id="PF23547">
    <property type="entry name" value="Zn_ribbon_FGT1_1"/>
    <property type="match status" value="1"/>
</dbReference>
<dbReference type="PANTHER" id="PTHR12706:SF31">
    <property type="entry name" value="PHD-TYPE DOMAIN-CONTAINING PROTEIN"/>
    <property type="match status" value="1"/>
</dbReference>
<evidence type="ECO:0000256" key="6">
    <source>
        <dbReference type="ARBA" id="ARBA00023163"/>
    </source>
</evidence>
<dbReference type="InterPro" id="IPR013083">
    <property type="entry name" value="Znf_RING/FYVE/PHD"/>
</dbReference>
<dbReference type="PANTHER" id="PTHR12706">
    <property type="entry name" value="STRAWBERRY NOTCH-RELATED"/>
    <property type="match status" value="1"/>
</dbReference>
<dbReference type="InterPro" id="IPR026741">
    <property type="entry name" value="SNO"/>
</dbReference>
<dbReference type="EMBL" id="CAJGYO010000013">
    <property type="protein sequence ID" value="CAD6265866.1"/>
    <property type="molecule type" value="Genomic_DNA"/>
</dbReference>
<keyword evidence="5" id="KW-0805">Transcription regulation</keyword>
<accession>A0A811R734</accession>
<dbReference type="InterPro" id="IPR057025">
    <property type="entry name" value="Znr_FGT1_2"/>
</dbReference>
<dbReference type="InterPro" id="IPR019787">
    <property type="entry name" value="Znf_PHD-finger"/>
</dbReference>
<organism evidence="10 11">
    <name type="scientific">Miscanthus lutarioriparius</name>
    <dbReference type="NCBI Taxonomy" id="422564"/>
    <lineage>
        <taxon>Eukaryota</taxon>
        <taxon>Viridiplantae</taxon>
        <taxon>Streptophyta</taxon>
        <taxon>Embryophyta</taxon>
        <taxon>Tracheophyta</taxon>
        <taxon>Spermatophyta</taxon>
        <taxon>Magnoliopsida</taxon>
        <taxon>Liliopsida</taxon>
        <taxon>Poales</taxon>
        <taxon>Poaceae</taxon>
        <taxon>PACMAD clade</taxon>
        <taxon>Panicoideae</taxon>
        <taxon>Andropogonodae</taxon>
        <taxon>Andropogoneae</taxon>
        <taxon>Saccharinae</taxon>
        <taxon>Miscanthus</taxon>
    </lineage>
</organism>
<dbReference type="Pfam" id="PF23548">
    <property type="entry name" value="Zn_ribbon_FGT1_2"/>
    <property type="match status" value="1"/>
</dbReference>
<dbReference type="GO" id="GO:0008270">
    <property type="term" value="F:zinc ion binding"/>
    <property type="evidence" value="ECO:0007669"/>
    <property type="project" value="UniProtKB-KW"/>
</dbReference>
<evidence type="ECO:0000256" key="3">
    <source>
        <dbReference type="ARBA" id="ARBA00022771"/>
    </source>
</evidence>
<dbReference type="Pfam" id="PF13871">
    <property type="entry name" value="Helicase_C_4"/>
    <property type="match status" value="1"/>
</dbReference>
<comment type="similarity">
    <text evidence="1">Belongs to the SBNO family.</text>
</comment>
<dbReference type="SMART" id="SM00249">
    <property type="entry name" value="PHD"/>
    <property type="match status" value="1"/>
</dbReference>
<evidence type="ECO:0000256" key="2">
    <source>
        <dbReference type="ARBA" id="ARBA00022723"/>
    </source>
</evidence>
<dbReference type="Pfam" id="PF00628">
    <property type="entry name" value="PHD"/>
    <property type="match status" value="1"/>
</dbReference>
<keyword evidence="2" id="KW-0479">Metal-binding</keyword>
<keyword evidence="3 7" id="KW-0863">Zinc-finger</keyword>
<feature type="compositionally biased region" description="Pro residues" evidence="8">
    <location>
        <begin position="48"/>
        <end position="92"/>
    </location>
</feature>
<evidence type="ECO:0000256" key="4">
    <source>
        <dbReference type="ARBA" id="ARBA00022833"/>
    </source>
</evidence>
<dbReference type="GO" id="GO:0042393">
    <property type="term" value="F:histone binding"/>
    <property type="evidence" value="ECO:0007669"/>
    <property type="project" value="TreeGrafter"/>
</dbReference>
<name>A0A811R734_9POAL</name>
<dbReference type="InterPro" id="IPR011011">
    <property type="entry name" value="Znf_FYVE_PHD"/>
</dbReference>
<dbReference type="GO" id="GO:0005634">
    <property type="term" value="C:nucleus"/>
    <property type="evidence" value="ECO:0007669"/>
    <property type="project" value="TreeGrafter"/>
</dbReference>
<dbReference type="InterPro" id="IPR026937">
    <property type="entry name" value="SBNO_Helicase_C_dom"/>
</dbReference>
<dbReference type="InterPro" id="IPR001965">
    <property type="entry name" value="Znf_PHD"/>
</dbReference>
<dbReference type="GO" id="GO:0006355">
    <property type="term" value="P:regulation of DNA-templated transcription"/>
    <property type="evidence" value="ECO:0007669"/>
    <property type="project" value="InterPro"/>
</dbReference>
<dbReference type="FunFam" id="3.40.50.300:FF:000342">
    <property type="entry name" value="Protein strawberry notch homolog 2"/>
    <property type="match status" value="1"/>
</dbReference>
<dbReference type="InterPro" id="IPR057024">
    <property type="entry name" value="Znr_FGT1_1"/>
</dbReference>
<dbReference type="SUPFAM" id="SSF52540">
    <property type="entry name" value="P-loop containing nucleoside triphosphate hydrolases"/>
    <property type="match status" value="2"/>
</dbReference>
<dbReference type="Pfam" id="PF13872">
    <property type="entry name" value="AAA_34"/>
    <property type="match status" value="1"/>
</dbReference>
<dbReference type="PRINTS" id="PR01217">
    <property type="entry name" value="PRICHEXTENSN"/>
</dbReference>
<evidence type="ECO:0000256" key="5">
    <source>
        <dbReference type="ARBA" id="ARBA00023015"/>
    </source>
</evidence>
<reference evidence="10" key="1">
    <citation type="submission" date="2020-10" db="EMBL/GenBank/DDBJ databases">
        <authorList>
            <person name="Han B."/>
            <person name="Lu T."/>
            <person name="Zhao Q."/>
            <person name="Huang X."/>
            <person name="Zhao Y."/>
        </authorList>
    </citation>
    <scope>NUCLEOTIDE SEQUENCE</scope>
</reference>
<dbReference type="Gene3D" id="3.30.40.10">
    <property type="entry name" value="Zinc/RING finger domain, C3HC4 (zinc finger)"/>
    <property type="match status" value="1"/>
</dbReference>
<feature type="domain" description="PHD-type" evidence="9">
    <location>
        <begin position="719"/>
        <end position="769"/>
    </location>
</feature>
<evidence type="ECO:0000259" key="9">
    <source>
        <dbReference type="PROSITE" id="PS50016"/>
    </source>
</evidence>
<dbReference type="SUPFAM" id="SSF57903">
    <property type="entry name" value="FYVE/PHD zinc finger"/>
    <property type="match status" value="1"/>
</dbReference>
<dbReference type="Proteomes" id="UP000604825">
    <property type="component" value="Unassembled WGS sequence"/>
</dbReference>
<dbReference type="InterPro" id="IPR019786">
    <property type="entry name" value="Zinc_finger_PHD-type_CS"/>
</dbReference>
<proteinExistence type="inferred from homology"/>
<sequence>MAGRGASLAASAPVQVRCAGCRGVLAVAPGMTEFICPKCRMAQRLPPELMPPSPPKASPTPPPSGPAPPPPPPPSLPPQPPPPPPQPQPVPHPLARRSAPRAQGVDPTKIQLPCARCKAVLNVPHGLERFRCPQCGVDLAVDLSKLRHFLASAGPGFVPPPLQPPPPPPPPVPVPMPMPHLPFLPMMPRLPVPVPMLPIFPPAELPEEINEVAVDVERDEDESGTFGETFIDYRPPKLSLGLPHPDPVVETSSLSAVQPPEPTYKLTIMKELDETNALSSLQIETIVYACQRHLHHLPTGARAGFFIGDGAGVGKGRTIAGLIWENWQQGRHKALWISIGSDLKYDARRDLDDVGAKCVEVHALNKLPYSKLDSKTIGITDGVVFVTYSSLIASSENRSRLQQLVQWCGSEFDGLLVFDECHKAKNLIPEAGSQPTRTGKAVLEIQDMLPQARVVYCSATGASEPRNLGYMVRLGLWGDGTSFENFHQFLGALEKGGVGALELVAMDMKARGMYVCRTLSYKGANFDVLESLLEERMMNMYRKAAALWVELRVELLSAIEYYAEDKVNSAQIWRLYWASHQRFFRHMCMSAKVPAVVRLAKEALAEEKCVVIGLQSTGEARTEEAVAKYGIEMDDFVSGPRELLLKLVEDNYPLPPKPDCFEQGEEKVQEFTHKRHGSDMSLKGRVSKLGKKEDVSEDGGDEYPAPESDHESTESDEDFYMCQICNTEEEKSLLLYCSICASRVHPGCLTPPWTEIVTDDWTCYGCKEKVESYLKERDAYLTELSKRYDAALDRKSKILDIIRSLDLPSNPLDDIIDQLGGPDNVAEITGRRGMLIRASDGKGVIYQARNMKEVALDMINMHEKQQFMDGEKNVAIISEAGSAGVSLHADRRAKNQRRRVHITLELPWSADRAIQQFGRTHRSNQTSAPEYRLLFTNLGGEKRFASIMAKRLESLGALTQGDRRAGPSLSAFNYDSNYGKKALTMMYRGIMEQDAFPVVPFGCSENQATLEEFITKAKAALVSVGIIRDPIMCNGKNGGKLTGRILDSDMHDVARFLNRILGLFPDIQNRLFDLFTSILDIVIQNARIEGQLDSGIVDIKAKSVEMKDSPKTVHVDTVSGASTVLYTFTVDRGVSWELANAILEERLKDKANSSNDGFYESRKEWMGRRHFLLAFEGSAEGLYRVIRPAVGEASREMPLVELKSKYRKVSSVDKVSKGWQGEYDSSSKQCMHGPKCKLGSNCTVGRRLQEINVLGGLILPVWGAVAKALAKQVRLIHKRIRVVRLETTTDNKRFVGLIIPNSAVESVLKEFYDPCSCCLPCVVAHIFVGPWQVCSGSKILTIDLARSYSSGTPCVVVDQICDAEETCESGVIVLYAASSDQEQ</sequence>
<evidence type="ECO:0000313" key="10">
    <source>
        <dbReference type="EMBL" id="CAD6265866.1"/>
    </source>
</evidence>
<feature type="region of interest" description="Disordered" evidence="8">
    <location>
        <begin position="665"/>
        <end position="715"/>
    </location>
</feature>
<dbReference type="PROSITE" id="PS01359">
    <property type="entry name" value="ZF_PHD_1"/>
    <property type="match status" value="1"/>
</dbReference>
<dbReference type="PROSITE" id="PS50016">
    <property type="entry name" value="ZF_PHD_2"/>
    <property type="match status" value="1"/>
</dbReference>
<evidence type="ECO:0000313" key="11">
    <source>
        <dbReference type="Proteomes" id="UP000604825"/>
    </source>
</evidence>
<dbReference type="Pfam" id="PF25373">
    <property type="entry name" value="SBNO"/>
    <property type="match status" value="1"/>
</dbReference>
<dbReference type="Gene3D" id="3.40.50.300">
    <property type="entry name" value="P-loop containing nucleotide triphosphate hydrolases"/>
    <property type="match status" value="2"/>
</dbReference>
<keyword evidence="6" id="KW-0804">Transcription</keyword>
<dbReference type="OrthoDB" id="421838at2759"/>
<dbReference type="InterPro" id="IPR057332">
    <property type="entry name" value="SBNO_a/b_dom"/>
</dbReference>
<dbReference type="GO" id="GO:0031490">
    <property type="term" value="F:chromatin DNA binding"/>
    <property type="evidence" value="ECO:0007669"/>
    <property type="project" value="TreeGrafter"/>
</dbReference>
<dbReference type="InterPro" id="IPR039187">
    <property type="entry name" value="SNO_AAA"/>
</dbReference>
<keyword evidence="4" id="KW-0862">Zinc</keyword>
<gene>
    <name evidence="10" type="ORF">NCGR_LOCUS49171</name>
</gene>
<comment type="caution">
    <text evidence="10">The sequence shown here is derived from an EMBL/GenBank/DDBJ whole genome shotgun (WGS) entry which is preliminary data.</text>
</comment>
<keyword evidence="11" id="KW-1185">Reference proteome</keyword>
<protein>
    <recommendedName>
        <fullName evidence="9">PHD-type domain-containing protein</fullName>
    </recommendedName>
</protein>
<dbReference type="InterPro" id="IPR027417">
    <property type="entry name" value="P-loop_NTPase"/>
</dbReference>
<evidence type="ECO:0000256" key="8">
    <source>
        <dbReference type="SAM" id="MobiDB-lite"/>
    </source>
</evidence>